<gene>
    <name evidence="1" type="ORF">AGR7C_Lc100027</name>
</gene>
<dbReference type="EMBL" id="FBWG01000028">
    <property type="protein sequence ID" value="CUX40440.1"/>
    <property type="molecule type" value="Genomic_DNA"/>
</dbReference>
<name>A0A1S7QQB9_9HYPH</name>
<dbReference type="AlphaFoldDB" id="A0A1S7QQB9"/>
<organism evidence="1 2">
    <name type="scientific">Agrobacterium deltaense Zutra 3/1</name>
    <dbReference type="NCBI Taxonomy" id="1183427"/>
    <lineage>
        <taxon>Bacteria</taxon>
        <taxon>Pseudomonadati</taxon>
        <taxon>Pseudomonadota</taxon>
        <taxon>Alphaproteobacteria</taxon>
        <taxon>Hyphomicrobiales</taxon>
        <taxon>Rhizobiaceae</taxon>
        <taxon>Rhizobium/Agrobacterium group</taxon>
        <taxon>Agrobacterium</taxon>
    </lineage>
</organism>
<reference evidence="1 2" key="1">
    <citation type="submission" date="2016-01" db="EMBL/GenBank/DDBJ databases">
        <authorList>
            <person name="Oliw E.H."/>
        </authorList>
    </citation>
    <scope>NUCLEOTIDE SEQUENCE [LARGE SCALE GENOMIC DNA]</scope>
    <source>
        <strain evidence="1 2">Zutra 3-1</strain>
    </source>
</reference>
<accession>A0A1S7QQB9</accession>
<proteinExistence type="predicted"/>
<sequence>MRLEMNSKDFEELERAFRRLPGEIRTKAMRRAMTRVAQTARSRIVARLGPHTQMPRELVASLTTAHFNAGGNTSKVVAESGWIPLQRLGVVQNASGVYARLRGSYRHAFIAAMKSGHVGAFRRVPGTQMSSATGKREQIRELFAANPAHAITNNPDVYLDVLAGVIEDYFFPRVVHEIERLLPR</sequence>
<dbReference type="Proteomes" id="UP000191987">
    <property type="component" value="Unassembled WGS sequence"/>
</dbReference>
<evidence type="ECO:0000313" key="1">
    <source>
        <dbReference type="EMBL" id="CUX40440.1"/>
    </source>
</evidence>
<evidence type="ECO:0000313" key="2">
    <source>
        <dbReference type="Proteomes" id="UP000191987"/>
    </source>
</evidence>
<protein>
    <submittedName>
        <fullName evidence="1">Putative Prophage LambdaW5, minor tail protein Z</fullName>
    </submittedName>
</protein>